<accession>A0AAV4VXK2</accession>
<comment type="caution">
    <text evidence="2">The sequence shown here is derived from an EMBL/GenBank/DDBJ whole genome shotgun (WGS) entry which is preliminary data.</text>
</comment>
<evidence type="ECO:0000313" key="3">
    <source>
        <dbReference type="Proteomes" id="UP001054945"/>
    </source>
</evidence>
<gene>
    <name evidence="2" type="ORF">CEXT_745951</name>
</gene>
<proteinExistence type="predicted"/>
<dbReference type="Proteomes" id="UP001054945">
    <property type="component" value="Unassembled WGS sequence"/>
</dbReference>
<feature type="region of interest" description="Disordered" evidence="1">
    <location>
        <begin position="1"/>
        <end position="34"/>
    </location>
</feature>
<name>A0AAV4VXK2_CAEEX</name>
<evidence type="ECO:0000256" key="1">
    <source>
        <dbReference type="SAM" id="MobiDB-lite"/>
    </source>
</evidence>
<dbReference type="EMBL" id="BPLR01015222">
    <property type="protein sequence ID" value="GIY74444.1"/>
    <property type="molecule type" value="Genomic_DNA"/>
</dbReference>
<evidence type="ECO:0000313" key="2">
    <source>
        <dbReference type="EMBL" id="GIY74444.1"/>
    </source>
</evidence>
<reference evidence="2 3" key="1">
    <citation type="submission" date="2021-06" db="EMBL/GenBank/DDBJ databases">
        <title>Caerostris extrusa draft genome.</title>
        <authorList>
            <person name="Kono N."/>
            <person name="Arakawa K."/>
        </authorList>
    </citation>
    <scope>NUCLEOTIDE SEQUENCE [LARGE SCALE GENOMIC DNA]</scope>
</reference>
<protein>
    <submittedName>
        <fullName evidence="2">Uncharacterized protein</fullName>
    </submittedName>
</protein>
<keyword evidence="3" id="KW-1185">Reference proteome</keyword>
<organism evidence="2 3">
    <name type="scientific">Caerostris extrusa</name>
    <name type="common">Bark spider</name>
    <name type="synonym">Caerostris bankana</name>
    <dbReference type="NCBI Taxonomy" id="172846"/>
    <lineage>
        <taxon>Eukaryota</taxon>
        <taxon>Metazoa</taxon>
        <taxon>Ecdysozoa</taxon>
        <taxon>Arthropoda</taxon>
        <taxon>Chelicerata</taxon>
        <taxon>Arachnida</taxon>
        <taxon>Araneae</taxon>
        <taxon>Araneomorphae</taxon>
        <taxon>Entelegynae</taxon>
        <taxon>Araneoidea</taxon>
        <taxon>Araneidae</taxon>
        <taxon>Caerostris</taxon>
    </lineage>
</organism>
<dbReference type="AlphaFoldDB" id="A0AAV4VXK2"/>
<sequence>MNDAQRIPVAMKNPHTQSERHKSNQQVSYREDRRGKRAVTIATYVSAGHLVANDEPGDTVCYSSSSRGEI</sequence>